<dbReference type="Gene3D" id="3.30.565.10">
    <property type="entry name" value="Histidine kinase-like ATPase, C-terminal domain"/>
    <property type="match status" value="1"/>
</dbReference>
<keyword evidence="8" id="KW-0812">Transmembrane</keyword>
<dbReference type="EC" id="2.7.13.3" evidence="2"/>
<feature type="coiled-coil region" evidence="7">
    <location>
        <begin position="201"/>
        <end position="245"/>
    </location>
</feature>
<feature type="transmembrane region" description="Helical" evidence="8">
    <location>
        <begin position="147"/>
        <end position="169"/>
    </location>
</feature>
<protein>
    <recommendedName>
        <fullName evidence="2">histidine kinase</fullName>
        <ecNumber evidence="2">2.7.13.3</ecNumber>
    </recommendedName>
</protein>
<dbReference type="Pfam" id="PF02518">
    <property type="entry name" value="HATPase_c"/>
    <property type="match status" value="1"/>
</dbReference>
<evidence type="ECO:0000313" key="10">
    <source>
        <dbReference type="EMBL" id="SMC09749.1"/>
    </source>
</evidence>
<gene>
    <name evidence="10" type="ORF">SAMN05660197_1571</name>
</gene>
<dbReference type="PROSITE" id="PS50109">
    <property type="entry name" value="HIS_KIN"/>
    <property type="match status" value="1"/>
</dbReference>
<feature type="domain" description="Histidine kinase" evidence="9">
    <location>
        <begin position="245"/>
        <end position="449"/>
    </location>
</feature>
<dbReference type="Proteomes" id="UP000192602">
    <property type="component" value="Unassembled WGS sequence"/>
</dbReference>
<dbReference type="SUPFAM" id="SSF55874">
    <property type="entry name" value="ATPase domain of HSP90 chaperone/DNA topoisomerase II/histidine kinase"/>
    <property type="match status" value="1"/>
</dbReference>
<keyword evidence="6" id="KW-0902">Two-component regulatory system</keyword>
<dbReference type="STRING" id="1069081.SAMN05660197_1571"/>
<dbReference type="InterPro" id="IPR003661">
    <property type="entry name" value="HisK_dim/P_dom"/>
</dbReference>
<organism evidence="10 11">
    <name type="scientific">Nitratiruptor tergarcus DSM 16512</name>
    <dbReference type="NCBI Taxonomy" id="1069081"/>
    <lineage>
        <taxon>Bacteria</taxon>
        <taxon>Pseudomonadati</taxon>
        <taxon>Campylobacterota</taxon>
        <taxon>Epsilonproteobacteria</taxon>
        <taxon>Nautiliales</taxon>
        <taxon>Nitratiruptoraceae</taxon>
        <taxon>Nitratiruptor</taxon>
    </lineage>
</organism>
<evidence type="ECO:0000256" key="5">
    <source>
        <dbReference type="ARBA" id="ARBA00022777"/>
    </source>
</evidence>
<evidence type="ECO:0000256" key="6">
    <source>
        <dbReference type="ARBA" id="ARBA00023012"/>
    </source>
</evidence>
<accession>A0A1W1WU86</accession>
<name>A0A1W1WU86_9BACT</name>
<evidence type="ECO:0000313" key="11">
    <source>
        <dbReference type="Proteomes" id="UP000192602"/>
    </source>
</evidence>
<keyword evidence="4" id="KW-0808">Transferase</keyword>
<proteinExistence type="predicted"/>
<dbReference type="EMBL" id="FWWZ01000001">
    <property type="protein sequence ID" value="SMC09749.1"/>
    <property type="molecule type" value="Genomic_DNA"/>
</dbReference>
<keyword evidence="11" id="KW-1185">Reference proteome</keyword>
<keyword evidence="5 10" id="KW-0418">Kinase</keyword>
<dbReference type="PANTHER" id="PTHR45453:SF1">
    <property type="entry name" value="PHOSPHATE REGULON SENSOR PROTEIN PHOR"/>
    <property type="match status" value="1"/>
</dbReference>
<dbReference type="AlphaFoldDB" id="A0A1W1WU86"/>
<dbReference type="InterPro" id="IPR036097">
    <property type="entry name" value="HisK_dim/P_sf"/>
</dbReference>
<dbReference type="InterPro" id="IPR004358">
    <property type="entry name" value="Sig_transdc_His_kin-like_C"/>
</dbReference>
<dbReference type="SUPFAM" id="SSF47384">
    <property type="entry name" value="Homodimeric domain of signal transducing histidine kinase"/>
    <property type="match status" value="1"/>
</dbReference>
<dbReference type="GO" id="GO:0005886">
    <property type="term" value="C:plasma membrane"/>
    <property type="evidence" value="ECO:0007669"/>
    <property type="project" value="TreeGrafter"/>
</dbReference>
<dbReference type="Pfam" id="PF00512">
    <property type="entry name" value="HisKA"/>
    <property type="match status" value="1"/>
</dbReference>
<evidence type="ECO:0000256" key="1">
    <source>
        <dbReference type="ARBA" id="ARBA00000085"/>
    </source>
</evidence>
<evidence type="ECO:0000256" key="8">
    <source>
        <dbReference type="SAM" id="Phobius"/>
    </source>
</evidence>
<dbReference type="InterPro" id="IPR003594">
    <property type="entry name" value="HATPase_dom"/>
</dbReference>
<keyword evidence="8" id="KW-1133">Transmembrane helix</keyword>
<sequence>MLRLHQIFFSHLLALLGVLFVLVSLFSYYGIRQIEIDNFTNELKTILKILDEKIDVKKIDKKVHARVTLIDSSGKVLAESRFDPQGMENHLNRPEIKEAMKKGWGRSVRYSATLHQDFLYVAKRLGDGKFLRLAKPLKEINEHFLALWIRFMAIFALFIFIALLVSFFLSKKIKAEVQKILDYVDALWHKEYEKSLKVSFAKEFELLSKHLQKLAKRLQKREAKKERYTQKIKQISKQRTELISAISHEFKNPVAVIDGYAQTLLEEEVPQKLQKRFIEKIYNASQKISYMIDRLALAMKFESGSLQPHKEHFDMCEALQKAVEFIHQRYKNREIQVECKPFIVYADKYMIETVLFNLLDNALKYSELAVVVRIKDDYLEVIDRGIGIKEKEIKKLTKKFYRVRQSWDNSMGLGLYITEYILQLHQTKLEIESEYGKGSVFRFSLKPLQ</sequence>
<evidence type="ECO:0000256" key="2">
    <source>
        <dbReference type="ARBA" id="ARBA00012438"/>
    </source>
</evidence>
<keyword evidence="3" id="KW-0597">Phosphoprotein</keyword>
<dbReference type="GO" id="GO:0004721">
    <property type="term" value="F:phosphoprotein phosphatase activity"/>
    <property type="evidence" value="ECO:0007669"/>
    <property type="project" value="TreeGrafter"/>
</dbReference>
<dbReference type="GO" id="GO:0016036">
    <property type="term" value="P:cellular response to phosphate starvation"/>
    <property type="evidence" value="ECO:0007669"/>
    <property type="project" value="TreeGrafter"/>
</dbReference>
<dbReference type="InterPro" id="IPR036890">
    <property type="entry name" value="HATPase_C_sf"/>
</dbReference>
<dbReference type="PANTHER" id="PTHR45453">
    <property type="entry name" value="PHOSPHATE REGULON SENSOR PROTEIN PHOR"/>
    <property type="match status" value="1"/>
</dbReference>
<evidence type="ECO:0000256" key="4">
    <source>
        <dbReference type="ARBA" id="ARBA00022679"/>
    </source>
</evidence>
<dbReference type="RefSeq" id="WP_084275965.1">
    <property type="nucleotide sequence ID" value="NZ_AP026671.1"/>
</dbReference>
<reference evidence="11" key="1">
    <citation type="submission" date="2017-04" db="EMBL/GenBank/DDBJ databases">
        <authorList>
            <person name="Varghese N."/>
            <person name="Submissions S."/>
        </authorList>
    </citation>
    <scope>NUCLEOTIDE SEQUENCE [LARGE SCALE GENOMIC DNA]</scope>
    <source>
        <strain evidence="11">DSM 16512</strain>
    </source>
</reference>
<dbReference type="SMART" id="SM00387">
    <property type="entry name" value="HATPase_c"/>
    <property type="match status" value="1"/>
</dbReference>
<dbReference type="GO" id="GO:0000155">
    <property type="term" value="F:phosphorelay sensor kinase activity"/>
    <property type="evidence" value="ECO:0007669"/>
    <property type="project" value="InterPro"/>
</dbReference>
<keyword evidence="7" id="KW-0175">Coiled coil</keyword>
<dbReference type="InterPro" id="IPR005467">
    <property type="entry name" value="His_kinase_dom"/>
</dbReference>
<evidence type="ECO:0000259" key="9">
    <source>
        <dbReference type="PROSITE" id="PS50109"/>
    </source>
</evidence>
<feature type="transmembrane region" description="Helical" evidence="8">
    <location>
        <begin position="12"/>
        <end position="31"/>
    </location>
</feature>
<dbReference type="SMART" id="SM00388">
    <property type="entry name" value="HisKA"/>
    <property type="match status" value="1"/>
</dbReference>
<dbReference type="Gene3D" id="1.10.287.130">
    <property type="match status" value="1"/>
</dbReference>
<dbReference type="OrthoDB" id="5377414at2"/>
<dbReference type="PRINTS" id="PR00344">
    <property type="entry name" value="BCTRLSENSOR"/>
</dbReference>
<evidence type="ECO:0000256" key="7">
    <source>
        <dbReference type="SAM" id="Coils"/>
    </source>
</evidence>
<keyword evidence="8" id="KW-0472">Membrane</keyword>
<evidence type="ECO:0000256" key="3">
    <source>
        <dbReference type="ARBA" id="ARBA00022553"/>
    </source>
</evidence>
<dbReference type="CDD" id="cd00082">
    <property type="entry name" value="HisKA"/>
    <property type="match status" value="1"/>
</dbReference>
<dbReference type="InterPro" id="IPR050351">
    <property type="entry name" value="BphY/WalK/GraS-like"/>
</dbReference>
<comment type="catalytic activity">
    <reaction evidence="1">
        <text>ATP + protein L-histidine = ADP + protein N-phospho-L-histidine.</text>
        <dbReference type="EC" id="2.7.13.3"/>
    </reaction>
</comment>